<reference evidence="10 11" key="1">
    <citation type="journal article" date="2011" name="Stand. Genomic Sci.">
        <title>Complete genome sequence of the thermophilic sulfur-reducer Hippea maritima type strain (MH(2)).</title>
        <authorList>
            <person name="Huntemann M."/>
            <person name="Lu M."/>
            <person name="Nolan M."/>
            <person name="Lapidus A."/>
            <person name="Lucas S."/>
            <person name="Hammon N."/>
            <person name="Deshpande S."/>
            <person name="Cheng J.F."/>
            <person name="Tapia R."/>
            <person name="Han C."/>
            <person name="Goodwin L."/>
            <person name="Pitluck S."/>
            <person name="Liolios K."/>
            <person name="Pagani I."/>
            <person name="Ivanova N."/>
            <person name="Ovchinikova G."/>
            <person name="Pati A."/>
            <person name="Chen A."/>
            <person name="Palaniappan K."/>
            <person name="Land M."/>
            <person name="Hauser L."/>
            <person name="Jeffries C.D."/>
            <person name="Detter J.C."/>
            <person name="Brambilla E.M."/>
            <person name="Rohde M."/>
            <person name="Spring S."/>
            <person name="Goker M."/>
            <person name="Woyke T."/>
            <person name="Bristow J."/>
            <person name="Eisen J.A."/>
            <person name="Markowitz V."/>
            <person name="Hugenholtz P."/>
            <person name="Kyrpides N.C."/>
            <person name="Klenk H.P."/>
            <person name="Mavromatis K."/>
        </authorList>
    </citation>
    <scope>NUCLEOTIDE SEQUENCE [LARGE SCALE GENOMIC DNA]</scope>
    <source>
        <strain evidence="11">ATCC 700847 / DSM 10411 / MH2</strain>
    </source>
</reference>
<comment type="function">
    <text evidence="1 7">Catalyzes the reversible cyclization of carbamoyl aspartate to dihydroorotate.</text>
</comment>
<evidence type="ECO:0000259" key="9">
    <source>
        <dbReference type="Pfam" id="PF12890"/>
    </source>
</evidence>
<dbReference type="PANTHER" id="PTHR43668">
    <property type="entry name" value="ALLANTOINASE"/>
    <property type="match status" value="1"/>
</dbReference>
<dbReference type="STRING" id="760142.Hipma_0517"/>
<dbReference type="PANTHER" id="PTHR43668:SF2">
    <property type="entry name" value="ALLANTOINASE"/>
    <property type="match status" value="1"/>
</dbReference>
<feature type="binding site" evidence="7">
    <location>
        <position position="62"/>
    </location>
    <ligand>
        <name>Zn(2+)</name>
        <dbReference type="ChEBI" id="CHEBI:29105"/>
        <label>1</label>
    </ligand>
</feature>
<dbReference type="InterPro" id="IPR013108">
    <property type="entry name" value="Amidohydro_3"/>
</dbReference>
<dbReference type="HAMAP" id="MF_00220_B">
    <property type="entry name" value="PyrC_classI_B"/>
    <property type="match status" value="1"/>
</dbReference>
<dbReference type="eggNOG" id="COG0044">
    <property type="taxonomic scope" value="Bacteria"/>
</dbReference>
<evidence type="ECO:0000313" key="11">
    <source>
        <dbReference type="Proteomes" id="UP000008139"/>
    </source>
</evidence>
<dbReference type="SUPFAM" id="SSF51556">
    <property type="entry name" value="Metallo-dependent hydrolases"/>
    <property type="match status" value="1"/>
</dbReference>
<dbReference type="InterPro" id="IPR032466">
    <property type="entry name" value="Metal_Hydrolase"/>
</dbReference>
<feature type="binding site" evidence="7">
    <location>
        <position position="309"/>
    </location>
    <ligand>
        <name>substrate</name>
    </ligand>
</feature>
<name>F2LUG2_HIPMA</name>
<dbReference type="Pfam" id="PF07969">
    <property type="entry name" value="Amidohydro_3"/>
    <property type="match status" value="1"/>
</dbReference>
<feature type="binding site" evidence="7">
    <location>
        <position position="152"/>
    </location>
    <ligand>
        <name>Zn(2+)</name>
        <dbReference type="ChEBI" id="CHEBI:29105"/>
        <label>1</label>
    </ligand>
</feature>
<dbReference type="KEGG" id="hmr:Hipma_0517"/>
<comment type="pathway">
    <text evidence="7">Pyrimidine metabolism; UMP biosynthesis via de novo pathway; (S)-dihydroorotate from bicarbonate: step 3/3.</text>
</comment>
<dbReference type="PROSITE" id="PS00483">
    <property type="entry name" value="DIHYDROOROTASE_2"/>
    <property type="match status" value="1"/>
</dbReference>
<dbReference type="InterPro" id="IPR011059">
    <property type="entry name" value="Metal-dep_hydrolase_composite"/>
</dbReference>
<dbReference type="NCBIfam" id="TIGR00857">
    <property type="entry name" value="pyrC_multi"/>
    <property type="match status" value="1"/>
</dbReference>
<feature type="binding site" evidence="7">
    <location>
        <position position="305"/>
    </location>
    <ligand>
        <name>Zn(2+)</name>
        <dbReference type="ChEBI" id="CHEBI:29105"/>
        <label>1</label>
    </ligand>
</feature>
<evidence type="ECO:0000256" key="6">
    <source>
        <dbReference type="ARBA" id="ARBA00022975"/>
    </source>
</evidence>
<evidence type="ECO:0000256" key="1">
    <source>
        <dbReference type="ARBA" id="ARBA00002368"/>
    </source>
</evidence>
<feature type="binding site" evidence="7">
    <location>
        <position position="278"/>
    </location>
    <ligand>
        <name>substrate</name>
    </ligand>
</feature>
<dbReference type="InterPro" id="IPR002195">
    <property type="entry name" value="Dihydroorotase_CS"/>
</dbReference>
<evidence type="ECO:0000256" key="7">
    <source>
        <dbReference type="HAMAP-Rule" id="MF_00220"/>
    </source>
</evidence>
<feature type="binding site" evidence="7">
    <location>
        <position position="179"/>
    </location>
    <ligand>
        <name>Zn(2+)</name>
        <dbReference type="ChEBI" id="CHEBI:29105"/>
        <label>2</label>
    </ligand>
</feature>
<dbReference type="PROSITE" id="PS00482">
    <property type="entry name" value="DIHYDROOROTASE_1"/>
    <property type="match status" value="1"/>
</dbReference>
<feature type="domain" description="Amidohydrolase 3" evidence="8">
    <location>
        <begin position="312"/>
        <end position="422"/>
    </location>
</feature>
<gene>
    <name evidence="7" type="primary">pyrC</name>
    <name evidence="10" type="ordered locus">Hipma_0517</name>
</gene>
<dbReference type="OrthoDB" id="9803027at2"/>
<dbReference type="InterPro" id="IPR050138">
    <property type="entry name" value="DHOase/Allantoinase_Hydrolase"/>
</dbReference>
<dbReference type="GO" id="GO:0008270">
    <property type="term" value="F:zinc ion binding"/>
    <property type="evidence" value="ECO:0007669"/>
    <property type="project" value="UniProtKB-UniRule"/>
</dbReference>
<dbReference type="Proteomes" id="UP000008139">
    <property type="component" value="Chromosome"/>
</dbReference>
<comment type="similarity">
    <text evidence="2 7">Belongs to the metallo-dependent hydrolases superfamily. DHOase family. Class I DHOase subfamily.</text>
</comment>
<reference evidence="11" key="2">
    <citation type="submission" date="2011-03" db="EMBL/GenBank/DDBJ databases">
        <title>The complete genome of Hippea maritima DSM 10411.</title>
        <authorList>
            <consortium name="US DOE Joint Genome Institute (JGI-PGF)"/>
            <person name="Lucas S."/>
            <person name="Copeland A."/>
            <person name="Lapidus A."/>
            <person name="Bruce D."/>
            <person name="Goodwin L."/>
            <person name="Pitluck S."/>
            <person name="Peters L."/>
            <person name="Kyrpides N."/>
            <person name="Mavromatis K."/>
            <person name="Pagani I."/>
            <person name="Ivanova N."/>
            <person name="Mikhailova N."/>
            <person name="Lu M."/>
            <person name="Detter J.C."/>
            <person name="Tapia R."/>
            <person name="Han C."/>
            <person name="Land M."/>
            <person name="Hauser L."/>
            <person name="Markowitz V."/>
            <person name="Cheng J.-F."/>
            <person name="Hugenholtz P."/>
            <person name="Woyke T."/>
            <person name="Wu D."/>
            <person name="Spring S."/>
            <person name="Schroeder M."/>
            <person name="Brambilla E."/>
            <person name="Klenk H.-P."/>
            <person name="Eisen J.A."/>
        </authorList>
    </citation>
    <scope>NUCLEOTIDE SEQUENCE [LARGE SCALE GENOMIC DNA]</scope>
    <source>
        <strain evidence="11">ATCC 700847 / DSM 10411 / MH2</strain>
    </source>
</reference>
<protein>
    <recommendedName>
        <fullName evidence="7">Dihydroorotase</fullName>
        <shortName evidence="7">DHOase</shortName>
        <ecNumber evidence="7">3.5.2.3</ecNumber>
    </recommendedName>
</protein>
<dbReference type="HOGENOM" id="CLU_015572_1_0_7"/>
<dbReference type="GO" id="GO:0006145">
    <property type="term" value="P:purine nucleobase catabolic process"/>
    <property type="evidence" value="ECO:0007669"/>
    <property type="project" value="TreeGrafter"/>
</dbReference>
<comment type="cofactor">
    <cofactor evidence="7">
        <name>Zn(2+)</name>
        <dbReference type="ChEBI" id="CHEBI:29105"/>
    </cofactor>
    <text evidence="7">Binds 2 Zn(2+) ions per subunit.</text>
</comment>
<dbReference type="AlphaFoldDB" id="F2LUG2"/>
<evidence type="ECO:0000259" key="8">
    <source>
        <dbReference type="Pfam" id="PF07969"/>
    </source>
</evidence>
<feature type="domain" description="Dihydroorotase catalytic" evidence="9">
    <location>
        <begin position="51"/>
        <end position="238"/>
    </location>
</feature>
<dbReference type="GO" id="GO:0005737">
    <property type="term" value="C:cytoplasm"/>
    <property type="evidence" value="ECO:0007669"/>
    <property type="project" value="TreeGrafter"/>
</dbReference>
<evidence type="ECO:0000256" key="2">
    <source>
        <dbReference type="ARBA" id="ARBA00010286"/>
    </source>
</evidence>
<dbReference type="GO" id="GO:0004151">
    <property type="term" value="F:dihydroorotase activity"/>
    <property type="evidence" value="ECO:0007669"/>
    <property type="project" value="UniProtKB-UniRule"/>
</dbReference>
<feature type="active site" evidence="7">
    <location>
        <position position="305"/>
    </location>
</feature>
<feature type="binding site" evidence="7">
    <location>
        <position position="94"/>
    </location>
    <ligand>
        <name>substrate</name>
    </ligand>
</feature>
<keyword evidence="3 7" id="KW-0479">Metal-binding</keyword>
<keyword evidence="11" id="KW-1185">Reference proteome</keyword>
<accession>F2LUG2</accession>
<keyword evidence="5 7" id="KW-0862">Zinc</keyword>
<dbReference type="RefSeq" id="WP_013681529.1">
    <property type="nucleotide sequence ID" value="NC_015318.1"/>
</dbReference>
<keyword evidence="4 7" id="KW-0378">Hydrolase</keyword>
<dbReference type="SUPFAM" id="SSF51338">
    <property type="entry name" value="Composite domain of metallo-dependent hydrolases"/>
    <property type="match status" value="1"/>
</dbReference>
<dbReference type="InterPro" id="IPR024403">
    <property type="entry name" value="DHOase_cat"/>
</dbReference>
<sequence>MRTVIRNGYVIAPSNDFEGFADVSIVDGVIEMVGDVEGVSIDEEIDATGLVVAPGFVDIHAHLRDPGFTYKETIETGMRAAVKGGFTAICCMPNTNPTIDNIQTVEYIKSKAANVGICDVYPIGTITKGEKGEELTDMMSLKEAGCVAFSDDGRPVMNAEVLRKALIYAEDLNVPLTLHEEDLNISGDGVVNEGKIAFELGLKGIPNVSESSIIARDVEIAKSTNTHLHICHVSTKESIDVLKKAKMDSGRITFEVTPHHLSLTDEEIKDYNTFAKVNPPLRSKEDVKAVHGAFSLGLVDAIATDHAPHDEDSKRCTIQNAAFGISGFETAFAVVNTYLVETGVVSLADAIALMTVKPARIFHLDTGTLNEGSSANIVLIDKNREWVVDRNKFVSKGKNTPYHDKKLKGAIVKTFYKGMIVYSEEV</sequence>
<organism evidence="10 11">
    <name type="scientific">Hippea maritima (strain ATCC 700847 / DSM 10411 / MH2)</name>
    <dbReference type="NCBI Taxonomy" id="760142"/>
    <lineage>
        <taxon>Bacteria</taxon>
        <taxon>Pseudomonadati</taxon>
        <taxon>Campylobacterota</taxon>
        <taxon>Desulfurellia</taxon>
        <taxon>Desulfurellales</taxon>
        <taxon>Hippeaceae</taxon>
        <taxon>Hippea</taxon>
    </lineage>
</organism>
<feature type="binding site" evidence="7">
    <location>
        <position position="232"/>
    </location>
    <ligand>
        <name>Zn(2+)</name>
        <dbReference type="ChEBI" id="CHEBI:29105"/>
        <label>2</label>
    </ligand>
</feature>
<evidence type="ECO:0000256" key="4">
    <source>
        <dbReference type="ARBA" id="ARBA00022801"/>
    </source>
</evidence>
<dbReference type="UniPathway" id="UPA00070">
    <property type="reaction ID" value="UER00117"/>
</dbReference>
<dbReference type="EMBL" id="CP002606">
    <property type="protein sequence ID" value="AEA33488.1"/>
    <property type="molecule type" value="Genomic_DNA"/>
</dbReference>
<dbReference type="GO" id="GO:0004038">
    <property type="term" value="F:allantoinase activity"/>
    <property type="evidence" value="ECO:0007669"/>
    <property type="project" value="TreeGrafter"/>
</dbReference>
<evidence type="ECO:0000313" key="10">
    <source>
        <dbReference type="EMBL" id="AEA33488.1"/>
    </source>
</evidence>
<dbReference type="CDD" id="cd01317">
    <property type="entry name" value="DHOase_IIa"/>
    <property type="match status" value="1"/>
</dbReference>
<dbReference type="EC" id="3.5.2.3" evidence="7"/>
<dbReference type="Gene3D" id="2.30.40.10">
    <property type="entry name" value="Urease, subunit C, domain 1"/>
    <property type="match status" value="1"/>
</dbReference>
<dbReference type="Pfam" id="PF12890">
    <property type="entry name" value="DHOase"/>
    <property type="match status" value="1"/>
</dbReference>
<feature type="binding site" evidence="7">
    <location>
        <begin position="62"/>
        <end position="64"/>
    </location>
    <ligand>
        <name>substrate</name>
    </ligand>
</feature>
<dbReference type="Gene3D" id="3.20.20.140">
    <property type="entry name" value="Metal-dependent hydrolases"/>
    <property type="match status" value="1"/>
</dbReference>
<evidence type="ECO:0000256" key="5">
    <source>
        <dbReference type="ARBA" id="ARBA00022833"/>
    </source>
</evidence>
<comment type="catalytic activity">
    <reaction evidence="7">
        <text>(S)-dihydroorotate + H2O = N-carbamoyl-L-aspartate + H(+)</text>
        <dbReference type="Rhea" id="RHEA:24296"/>
        <dbReference type="ChEBI" id="CHEBI:15377"/>
        <dbReference type="ChEBI" id="CHEBI:15378"/>
        <dbReference type="ChEBI" id="CHEBI:30864"/>
        <dbReference type="ChEBI" id="CHEBI:32814"/>
        <dbReference type="EC" id="3.5.2.3"/>
    </reaction>
</comment>
<feature type="binding site" evidence="7">
    <location>
        <position position="152"/>
    </location>
    <ligand>
        <name>Zn(2+)</name>
        <dbReference type="ChEBI" id="CHEBI:29105"/>
        <label>2</label>
    </ligand>
</feature>
<feature type="binding site" evidence="7">
    <location>
        <begin position="323"/>
        <end position="324"/>
    </location>
    <ligand>
        <name>substrate</name>
    </ligand>
</feature>
<dbReference type="InParanoid" id="F2LUG2"/>
<dbReference type="InterPro" id="IPR004722">
    <property type="entry name" value="DHOase"/>
</dbReference>
<feature type="binding site" evidence="7">
    <location>
        <position position="60"/>
    </location>
    <ligand>
        <name>Zn(2+)</name>
        <dbReference type="ChEBI" id="CHEBI:29105"/>
        <label>1</label>
    </ligand>
</feature>
<keyword evidence="6 7" id="KW-0665">Pyrimidine biosynthesis</keyword>
<evidence type="ECO:0000256" key="3">
    <source>
        <dbReference type="ARBA" id="ARBA00022723"/>
    </source>
</evidence>
<dbReference type="FunCoup" id="F2LUG2">
    <property type="interactions" value="381"/>
</dbReference>
<proteinExistence type="inferred from homology"/>
<dbReference type="GO" id="GO:0044205">
    <property type="term" value="P:'de novo' UMP biosynthetic process"/>
    <property type="evidence" value="ECO:0007669"/>
    <property type="project" value="UniProtKB-UniRule"/>
</dbReference>